<protein>
    <submittedName>
        <fullName evidence="3">Uncharacterized protein</fullName>
    </submittedName>
</protein>
<keyword evidence="2" id="KW-0732">Signal</keyword>
<comment type="caution">
    <text evidence="3">The sequence shown here is derived from an EMBL/GenBank/DDBJ whole genome shotgun (WGS) entry which is preliminary data.</text>
</comment>
<feature type="signal peptide" evidence="2">
    <location>
        <begin position="1"/>
        <end position="18"/>
    </location>
</feature>
<dbReference type="Proteomes" id="UP000316008">
    <property type="component" value="Unassembled WGS sequence"/>
</dbReference>
<keyword evidence="1" id="KW-0472">Membrane</keyword>
<dbReference type="RefSeq" id="WP_144331616.1">
    <property type="nucleotide sequence ID" value="NZ_VLPL01000001.1"/>
</dbReference>
<sequence>MKTIFTLCICLAASLSQSQTSIIAHKSHSGTAIDFFVDPNSNFGEPGPRLIQIVRLNDSTYIEVYSEFSGMIYHDTIRKNRKISTYNEDIDSIYQQEYYKHIEYINLKHTADTGRVKAPSMQLQQLIKDTELSPQESDYKPVQEPNPKKKKKSYLLFLFGITGGGLLILRILKQAFSPQIAS</sequence>
<keyword evidence="4" id="KW-1185">Reference proteome</keyword>
<gene>
    <name evidence="3" type="ORF">FO442_02810</name>
</gene>
<reference evidence="3 4" key="1">
    <citation type="submission" date="2019-07" db="EMBL/GenBank/DDBJ databases">
        <authorList>
            <person name="Huq M.A."/>
        </authorList>
    </citation>
    <scope>NUCLEOTIDE SEQUENCE [LARGE SCALE GENOMIC DNA]</scope>
    <source>
        <strain evidence="3 4">MAH-3</strain>
    </source>
</reference>
<proteinExistence type="predicted"/>
<feature type="transmembrane region" description="Helical" evidence="1">
    <location>
        <begin position="154"/>
        <end position="172"/>
    </location>
</feature>
<accession>A0A556N7I5</accession>
<evidence type="ECO:0000256" key="1">
    <source>
        <dbReference type="SAM" id="Phobius"/>
    </source>
</evidence>
<feature type="chain" id="PRO_5022077261" evidence="2">
    <location>
        <begin position="19"/>
        <end position="182"/>
    </location>
</feature>
<evidence type="ECO:0000313" key="4">
    <source>
        <dbReference type="Proteomes" id="UP000316008"/>
    </source>
</evidence>
<name>A0A556N7I5_9FLAO</name>
<evidence type="ECO:0000313" key="3">
    <source>
        <dbReference type="EMBL" id="TSJ48081.1"/>
    </source>
</evidence>
<keyword evidence="1" id="KW-1133">Transmembrane helix</keyword>
<keyword evidence="1" id="KW-0812">Transmembrane</keyword>
<dbReference type="EMBL" id="VLPL01000001">
    <property type="protein sequence ID" value="TSJ48081.1"/>
    <property type="molecule type" value="Genomic_DNA"/>
</dbReference>
<dbReference type="AlphaFoldDB" id="A0A556N7I5"/>
<organism evidence="3 4">
    <name type="scientific">Fluviicola chungangensis</name>
    <dbReference type="NCBI Taxonomy" id="2597671"/>
    <lineage>
        <taxon>Bacteria</taxon>
        <taxon>Pseudomonadati</taxon>
        <taxon>Bacteroidota</taxon>
        <taxon>Flavobacteriia</taxon>
        <taxon>Flavobacteriales</taxon>
        <taxon>Crocinitomicaceae</taxon>
        <taxon>Fluviicola</taxon>
    </lineage>
</organism>
<dbReference type="OrthoDB" id="1264796at2"/>
<evidence type="ECO:0000256" key="2">
    <source>
        <dbReference type="SAM" id="SignalP"/>
    </source>
</evidence>